<name>A0A9J5YZ16_SOLCO</name>
<gene>
    <name evidence="3" type="ORF">H5410_025824</name>
</gene>
<reference evidence="3 4" key="1">
    <citation type="submission" date="2020-09" db="EMBL/GenBank/DDBJ databases">
        <title>De no assembly of potato wild relative species, Solanum commersonii.</title>
        <authorList>
            <person name="Cho K."/>
        </authorList>
    </citation>
    <scope>NUCLEOTIDE SEQUENCE [LARGE SCALE GENOMIC DNA]</scope>
    <source>
        <strain evidence="3">LZ3.2</strain>
        <tissue evidence="3">Leaf</tissue>
    </source>
</reference>
<dbReference type="Gene3D" id="3.60.10.10">
    <property type="entry name" value="Endonuclease/exonuclease/phosphatase"/>
    <property type="match status" value="1"/>
</dbReference>
<evidence type="ECO:0000313" key="4">
    <source>
        <dbReference type="Proteomes" id="UP000824120"/>
    </source>
</evidence>
<feature type="region of interest" description="Disordered" evidence="1">
    <location>
        <begin position="180"/>
        <end position="237"/>
    </location>
</feature>
<dbReference type="OrthoDB" id="1930966at2759"/>
<keyword evidence="4" id="KW-1185">Reference proteome</keyword>
<dbReference type="InterPro" id="IPR005135">
    <property type="entry name" value="Endo/exonuclease/phosphatase"/>
</dbReference>
<feature type="compositionally biased region" description="Acidic residues" evidence="1">
    <location>
        <begin position="227"/>
        <end position="237"/>
    </location>
</feature>
<feature type="compositionally biased region" description="Basic and acidic residues" evidence="1">
    <location>
        <begin position="189"/>
        <end position="220"/>
    </location>
</feature>
<dbReference type="Proteomes" id="UP000824120">
    <property type="component" value="Chromosome 5"/>
</dbReference>
<protein>
    <recommendedName>
        <fullName evidence="2">Endonuclease/exonuclease/phosphatase domain-containing protein</fullName>
    </recommendedName>
</protein>
<dbReference type="PANTHER" id="PTHR33710:SF71">
    <property type="entry name" value="ENDONUCLEASE_EXONUCLEASE_PHOSPHATASE DOMAIN-CONTAINING PROTEIN"/>
    <property type="match status" value="1"/>
</dbReference>
<dbReference type="AlphaFoldDB" id="A0A9J5YZ16"/>
<evidence type="ECO:0000256" key="1">
    <source>
        <dbReference type="SAM" id="MobiDB-lite"/>
    </source>
</evidence>
<dbReference type="Pfam" id="PF03372">
    <property type="entry name" value="Exo_endo_phos"/>
    <property type="match status" value="1"/>
</dbReference>
<evidence type="ECO:0000313" key="3">
    <source>
        <dbReference type="EMBL" id="KAG5604332.1"/>
    </source>
</evidence>
<dbReference type="PANTHER" id="PTHR33710">
    <property type="entry name" value="BNAC02G09200D PROTEIN"/>
    <property type="match status" value="1"/>
</dbReference>
<proteinExistence type="predicted"/>
<accession>A0A9J5YZ16</accession>
<dbReference type="EMBL" id="JACXVP010000005">
    <property type="protein sequence ID" value="KAG5604332.1"/>
    <property type="molecule type" value="Genomic_DNA"/>
</dbReference>
<comment type="caution">
    <text evidence="3">The sequence shown here is derived from an EMBL/GenBank/DDBJ whole genome shotgun (WGS) entry which is preliminary data.</text>
</comment>
<dbReference type="SUPFAM" id="SSF56219">
    <property type="entry name" value="DNase I-like"/>
    <property type="match status" value="1"/>
</dbReference>
<dbReference type="GO" id="GO:0003824">
    <property type="term" value="F:catalytic activity"/>
    <property type="evidence" value="ECO:0007669"/>
    <property type="project" value="InterPro"/>
</dbReference>
<dbReference type="InterPro" id="IPR036691">
    <property type="entry name" value="Endo/exonu/phosph_ase_sf"/>
</dbReference>
<evidence type="ECO:0000259" key="2">
    <source>
        <dbReference type="Pfam" id="PF03372"/>
    </source>
</evidence>
<feature type="domain" description="Endonuclease/exonuclease/phosphatase" evidence="2">
    <location>
        <begin position="341"/>
        <end position="556"/>
    </location>
</feature>
<sequence>MATKNQTRRSCAKVKIEVDLTAKLPQRVRINEEDDITGDIKHKWIKVQYDYMPKYCKECCLQGHDETNCWTIHPELYEARSDEERQSGEKDRKNTTMIMGTSANQRKILANGRVVGNKQSKQEWMVRERNKYKRNKYGHIEGEIDYQDKNTFEALREEEEHEQVDDKSINVVEGSTKEWVNRNFGSKQQKSENKEGEKLGEERKSSEQKKENNTQRKEVIPRTGEQQNEEANDGQSDDEMYEGAIVLVENNNDGVLPLAIRNDSQEENGDLKDEVDDISQNIAKIAVEGDLSPTQVDKLKEKQPKQRKQDIGEMFGAQASSRHSKRTIIKNTRISMRALIWNIRSVNTQKAFTRLINLHKRYQFYFVGLMEPFEHRHEIEEFRRRLGMQQAVANANGKIWAFIDEVLEYEIIRDDDQMLTITVKNQWMGSEVMISLVYAKCTQRERLQLWESMYDLANTTNLPWVIGGDFNVISNEEEKLGGRPVTEAEIRDFNHCINVCNLEDKGFKGSKYTWWNGRTDEDCIFKRLDRVLCNEQLQNVFPVMYIEHLVRNGSDHTPLLIVLKSSNENVIKPFKFLNFWLKEETFMEVVKSHWAAYFEGNPFCLFHHKLKRVKKALTQWSKATFGNIFQEIATLEDVIRVQEVRFEADPSVYNRERLHKVQADLK</sequence>
<organism evidence="3 4">
    <name type="scientific">Solanum commersonii</name>
    <name type="common">Commerson's wild potato</name>
    <name type="synonym">Commerson's nightshade</name>
    <dbReference type="NCBI Taxonomy" id="4109"/>
    <lineage>
        <taxon>Eukaryota</taxon>
        <taxon>Viridiplantae</taxon>
        <taxon>Streptophyta</taxon>
        <taxon>Embryophyta</taxon>
        <taxon>Tracheophyta</taxon>
        <taxon>Spermatophyta</taxon>
        <taxon>Magnoliopsida</taxon>
        <taxon>eudicotyledons</taxon>
        <taxon>Gunneridae</taxon>
        <taxon>Pentapetalae</taxon>
        <taxon>asterids</taxon>
        <taxon>lamiids</taxon>
        <taxon>Solanales</taxon>
        <taxon>Solanaceae</taxon>
        <taxon>Solanoideae</taxon>
        <taxon>Solaneae</taxon>
        <taxon>Solanum</taxon>
    </lineage>
</organism>